<evidence type="ECO:0000313" key="9">
    <source>
        <dbReference type="Proteomes" id="UP000646827"/>
    </source>
</evidence>
<reference evidence="8 9" key="1">
    <citation type="submission" date="2020-12" db="EMBL/GenBank/DDBJ databases">
        <title>Metabolic potential, ecology and presence of endohyphal bacteria is reflected in genomic diversity of Mucoromycotina.</title>
        <authorList>
            <person name="Muszewska A."/>
            <person name="Okrasinska A."/>
            <person name="Steczkiewicz K."/>
            <person name="Drgas O."/>
            <person name="Orlowska M."/>
            <person name="Perlinska-Lenart U."/>
            <person name="Aleksandrzak-Piekarczyk T."/>
            <person name="Szatraj K."/>
            <person name="Zielenkiewicz U."/>
            <person name="Pilsyk S."/>
            <person name="Malc E."/>
            <person name="Mieczkowski P."/>
            <person name="Kruszewska J.S."/>
            <person name="Biernat P."/>
            <person name="Pawlowska J."/>
        </authorList>
    </citation>
    <scope>NUCLEOTIDE SEQUENCE [LARGE SCALE GENOMIC DNA]</scope>
    <source>
        <strain evidence="8 9">CBS 142.35</strain>
    </source>
</reference>
<dbReference type="PROSITE" id="PS50048">
    <property type="entry name" value="ZN2_CY6_FUNGAL_2"/>
    <property type="match status" value="2"/>
</dbReference>
<feature type="compositionally biased region" description="Low complexity" evidence="6">
    <location>
        <begin position="323"/>
        <end position="358"/>
    </location>
</feature>
<keyword evidence="9" id="KW-1185">Reference proteome</keyword>
<dbReference type="SUPFAM" id="SSF57701">
    <property type="entry name" value="Zn2/Cys6 DNA-binding domain"/>
    <property type="match status" value="2"/>
</dbReference>
<evidence type="ECO:0000256" key="3">
    <source>
        <dbReference type="ARBA" id="ARBA00023015"/>
    </source>
</evidence>
<dbReference type="GO" id="GO:0005634">
    <property type="term" value="C:nucleus"/>
    <property type="evidence" value="ECO:0007669"/>
    <property type="project" value="UniProtKB-SubCell"/>
</dbReference>
<feature type="domain" description="Zn(2)-C6 fungal-type" evidence="7">
    <location>
        <begin position="30"/>
        <end position="59"/>
    </location>
</feature>
<evidence type="ECO:0000256" key="2">
    <source>
        <dbReference type="ARBA" id="ARBA00022723"/>
    </source>
</evidence>
<evidence type="ECO:0000256" key="1">
    <source>
        <dbReference type="ARBA" id="ARBA00004123"/>
    </source>
</evidence>
<keyword evidence="4" id="KW-0804">Transcription</keyword>
<feature type="region of interest" description="Disordered" evidence="6">
    <location>
        <begin position="287"/>
        <end position="358"/>
    </location>
</feature>
<protein>
    <recommendedName>
        <fullName evidence="7">Zn(2)-C6 fungal-type domain-containing protein</fullName>
    </recommendedName>
</protein>
<evidence type="ECO:0000256" key="5">
    <source>
        <dbReference type="ARBA" id="ARBA00023242"/>
    </source>
</evidence>
<gene>
    <name evidence="8" type="ORF">INT45_012444</name>
</gene>
<dbReference type="CDD" id="cd00067">
    <property type="entry name" value="GAL4"/>
    <property type="match status" value="2"/>
</dbReference>
<dbReference type="Gene3D" id="4.10.240.10">
    <property type="entry name" value="Zn(2)-C6 fungal-type DNA-binding domain"/>
    <property type="match status" value="2"/>
</dbReference>
<dbReference type="PANTHER" id="PTHR47338:SF5">
    <property type="entry name" value="ZN(II)2CYS6 TRANSCRIPTION FACTOR (EUROFUNG)"/>
    <property type="match status" value="1"/>
</dbReference>
<dbReference type="Pfam" id="PF00172">
    <property type="entry name" value="Zn_clus"/>
    <property type="match status" value="2"/>
</dbReference>
<evidence type="ECO:0000259" key="7">
    <source>
        <dbReference type="PROSITE" id="PS50048"/>
    </source>
</evidence>
<feature type="region of interest" description="Disordered" evidence="6">
    <location>
        <begin position="439"/>
        <end position="461"/>
    </location>
</feature>
<dbReference type="GO" id="GO:0008270">
    <property type="term" value="F:zinc ion binding"/>
    <property type="evidence" value="ECO:0007669"/>
    <property type="project" value="InterPro"/>
</dbReference>
<dbReference type="Proteomes" id="UP000646827">
    <property type="component" value="Unassembled WGS sequence"/>
</dbReference>
<dbReference type="EMBL" id="JAEPRB010000287">
    <property type="protein sequence ID" value="KAG2217588.1"/>
    <property type="molecule type" value="Genomic_DNA"/>
</dbReference>
<dbReference type="PROSITE" id="PS00463">
    <property type="entry name" value="ZN2_CY6_FUNGAL_1"/>
    <property type="match status" value="1"/>
</dbReference>
<comment type="subcellular location">
    <subcellularLocation>
        <location evidence="1">Nucleus</location>
    </subcellularLocation>
</comment>
<feature type="region of interest" description="Disordered" evidence="6">
    <location>
        <begin position="246"/>
        <end position="271"/>
    </location>
</feature>
<accession>A0A8H7RXE2</accession>
<dbReference type="InterPro" id="IPR001138">
    <property type="entry name" value="Zn2Cys6_DnaBD"/>
</dbReference>
<feature type="domain" description="Zn(2)-C6 fungal-type" evidence="7">
    <location>
        <begin position="83"/>
        <end position="112"/>
    </location>
</feature>
<dbReference type="AlphaFoldDB" id="A0A8H7RXE2"/>
<dbReference type="InterPro" id="IPR050815">
    <property type="entry name" value="TF_fung"/>
</dbReference>
<evidence type="ECO:0000313" key="8">
    <source>
        <dbReference type="EMBL" id="KAG2217588.1"/>
    </source>
</evidence>
<evidence type="ECO:0000256" key="6">
    <source>
        <dbReference type="SAM" id="MobiDB-lite"/>
    </source>
</evidence>
<dbReference type="GO" id="GO:0000981">
    <property type="term" value="F:DNA-binding transcription factor activity, RNA polymerase II-specific"/>
    <property type="evidence" value="ECO:0007669"/>
    <property type="project" value="InterPro"/>
</dbReference>
<dbReference type="OrthoDB" id="2123952at2759"/>
<keyword evidence="2" id="KW-0479">Metal-binding</keyword>
<dbReference type="SMART" id="SM00066">
    <property type="entry name" value="GAL4"/>
    <property type="match status" value="2"/>
</dbReference>
<sequence>MPPSPPPNRNNHHHQNRHILVERRSAPMRICEPCRRHKRPCNGVRPCAHCSEAHTECVYSVVSDLPRSVFTTSSARRLSSGSACETCRRRKTKCDGGSPCGFCASAGIECVNNSERRKRAMGIPTTTSSSIIGTNQHHPPDAEAIDRIEDRLRRIEELMTAFTPTTHSPLSNGGHSRMVRQHRHSVQGISVAKEKAELRTAYALKKKQRMSPPPPAFDTFTTLDIHNNKVNTSIPINTTTNITTSTLSHKSNSITTPPPSISSTNSSLSSSSSAGAAAAAIARYATPPNSNGSNNNCQYSPPARHASPSPPPPLSPTLMIRQSSTTTNPLTSSMLNLTLSPSSSTSSTSNNSSMMMAAPQSSMSTPAANIVPPTMSTTSSHKELSKPPSSSTNLRTAASHWSTTDNMTEWKIASSSMPSLMDQLSKRTFATSSAFNTTEYPPYPLSLTPPQSCSSPSSAVE</sequence>
<name>A0A8H7RXE2_9FUNG</name>
<keyword evidence="5" id="KW-0539">Nucleus</keyword>
<evidence type="ECO:0000256" key="4">
    <source>
        <dbReference type="ARBA" id="ARBA00023163"/>
    </source>
</evidence>
<feature type="compositionally biased region" description="Polar residues" evidence="6">
    <location>
        <begin position="448"/>
        <end position="461"/>
    </location>
</feature>
<dbReference type="PANTHER" id="PTHR47338">
    <property type="entry name" value="ZN(II)2CYS6 TRANSCRIPTION FACTOR (EUROFUNG)-RELATED"/>
    <property type="match status" value="1"/>
</dbReference>
<keyword evidence="3" id="KW-0805">Transcription regulation</keyword>
<proteinExistence type="predicted"/>
<feature type="compositionally biased region" description="Polar residues" evidence="6">
    <location>
        <begin position="287"/>
        <end position="299"/>
    </location>
</feature>
<dbReference type="InterPro" id="IPR036864">
    <property type="entry name" value="Zn2-C6_fun-type_DNA-bd_sf"/>
</dbReference>
<feature type="region of interest" description="Disordered" evidence="6">
    <location>
        <begin position="374"/>
        <end position="395"/>
    </location>
</feature>
<comment type="caution">
    <text evidence="8">The sequence shown here is derived from an EMBL/GenBank/DDBJ whole genome shotgun (WGS) entry which is preliminary data.</text>
</comment>
<organism evidence="8 9">
    <name type="scientific">Circinella minor</name>
    <dbReference type="NCBI Taxonomy" id="1195481"/>
    <lineage>
        <taxon>Eukaryota</taxon>
        <taxon>Fungi</taxon>
        <taxon>Fungi incertae sedis</taxon>
        <taxon>Mucoromycota</taxon>
        <taxon>Mucoromycotina</taxon>
        <taxon>Mucoromycetes</taxon>
        <taxon>Mucorales</taxon>
        <taxon>Lichtheimiaceae</taxon>
        <taxon>Circinella</taxon>
    </lineage>
</organism>